<dbReference type="PROSITE" id="PS50041">
    <property type="entry name" value="C_TYPE_LECTIN_2"/>
    <property type="match status" value="1"/>
</dbReference>
<dbReference type="EMBL" id="BTSX01000006">
    <property type="protein sequence ID" value="GMT03853.1"/>
    <property type="molecule type" value="Genomic_DNA"/>
</dbReference>
<dbReference type="AlphaFoldDB" id="A0AAV5UBP5"/>
<organism evidence="3 4">
    <name type="scientific">Pristionchus entomophagus</name>
    <dbReference type="NCBI Taxonomy" id="358040"/>
    <lineage>
        <taxon>Eukaryota</taxon>
        <taxon>Metazoa</taxon>
        <taxon>Ecdysozoa</taxon>
        <taxon>Nematoda</taxon>
        <taxon>Chromadorea</taxon>
        <taxon>Rhabditida</taxon>
        <taxon>Rhabditina</taxon>
        <taxon>Diplogasteromorpha</taxon>
        <taxon>Diplogasteroidea</taxon>
        <taxon>Neodiplogasteridae</taxon>
        <taxon>Pristionchus</taxon>
    </lineage>
</organism>
<dbReference type="PANTHER" id="PTHR45710">
    <property type="entry name" value="C-TYPE LECTIN DOMAIN-CONTAINING PROTEIN 180"/>
    <property type="match status" value="1"/>
</dbReference>
<keyword evidence="1" id="KW-0732">Signal</keyword>
<dbReference type="PANTHER" id="PTHR45710:SF26">
    <property type="entry name" value="RH26557P"/>
    <property type="match status" value="1"/>
</dbReference>
<comment type="caution">
    <text evidence="3">The sequence shown here is derived from an EMBL/GenBank/DDBJ whole genome shotgun (WGS) entry which is preliminary data.</text>
</comment>
<dbReference type="InterPro" id="IPR016187">
    <property type="entry name" value="CTDL_fold"/>
</dbReference>
<dbReference type="InterPro" id="IPR050828">
    <property type="entry name" value="C-type_lectin/matrix_domain"/>
</dbReference>
<dbReference type="Gene3D" id="3.10.100.10">
    <property type="entry name" value="Mannose-Binding Protein A, subunit A"/>
    <property type="match status" value="1"/>
</dbReference>
<gene>
    <name evidence="3" type="ORF">PENTCL1PPCAC_26027</name>
</gene>
<sequence length="155" mass="17623">LFQTRMSLRSLAIVLFSTAALAEAACPSSEWIEYGGTNKCFLFDSETKMTYKAAINHCESIGASLVSICSFFENQFVRGITRGADTWIEPKTDCDYKNYLIGSEPTSMKSCRVLTDGWDGEWTSADCDTEKHHVICSMKAPRPSSFRFRRFFRFF</sequence>
<feature type="chain" id="PRO_5043944027" description="C-type lectin domain-containing protein" evidence="1">
    <location>
        <begin position="25"/>
        <end position="155"/>
    </location>
</feature>
<dbReference type="SMART" id="SM00034">
    <property type="entry name" value="CLECT"/>
    <property type="match status" value="1"/>
</dbReference>
<dbReference type="InterPro" id="IPR016186">
    <property type="entry name" value="C-type_lectin-like/link_sf"/>
</dbReference>
<evidence type="ECO:0000256" key="1">
    <source>
        <dbReference type="SAM" id="SignalP"/>
    </source>
</evidence>
<accession>A0AAV5UBP5</accession>
<keyword evidence="4" id="KW-1185">Reference proteome</keyword>
<evidence type="ECO:0000313" key="3">
    <source>
        <dbReference type="EMBL" id="GMT03853.1"/>
    </source>
</evidence>
<evidence type="ECO:0000313" key="4">
    <source>
        <dbReference type="Proteomes" id="UP001432027"/>
    </source>
</evidence>
<dbReference type="InterPro" id="IPR001304">
    <property type="entry name" value="C-type_lectin-like"/>
</dbReference>
<feature type="non-terminal residue" evidence="3">
    <location>
        <position position="1"/>
    </location>
</feature>
<dbReference type="Pfam" id="PF00059">
    <property type="entry name" value="Lectin_C"/>
    <property type="match status" value="1"/>
</dbReference>
<protein>
    <recommendedName>
        <fullName evidence="2">C-type lectin domain-containing protein</fullName>
    </recommendedName>
</protein>
<dbReference type="SUPFAM" id="SSF56436">
    <property type="entry name" value="C-type lectin-like"/>
    <property type="match status" value="1"/>
</dbReference>
<feature type="domain" description="C-type lectin" evidence="2">
    <location>
        <begin position="36"/>
        <end position="134"/>
    </location>
</feature>
<dbReference type="Proteomes" id="UP001432027">
    <property type="component" value="Unassembled WGS sequence"/>
</dbReference>
<reference evidence="3" key="1">
    <citation type="submission" date="2023-10" db="EMBL/GenBank/DDBJ databases">
        <title>Genome assembly of Pristionchus species.</title>
        <authorList>
            <person name="Yoshida K."/>
            <person name="Sommer R.J."/>
        </authorList>
    </citation>
    <scope>NUCLEOTIDE SEQUENCE</scope>
    <source>
        <strain evidence="3">RS0144</strain>
    </source>
</reference>
<feature type="signal peptide" evidence="1">
    <location>
        <begin position="1"/>
        <end position="24"/>
    </location>
</feature>
<evidence type="ECO:0000259" key="2">
    <source>
        <dbReference type="PROSITE" id="PS50041"/>
    </source>
</evidence>
<dbReference type="CDD" id="cd00037">
    <property type="entry name" value="CLECT"/>
    <property type="match status" value="1"/>
</dbReference>
<proteinExistence type="predicted"/>
<name>A0AAV5UBP5_9BILA</name>